<dbReference type="STRING" id="1641875.XM53_15880"/>
<name>A0A0T5NRG8_9RHOB</name>
<keyword evidence="2" id="KW-1003">Cell membrane</keyword>
<sequence length="204" mass="21591">MTATDTPTVPHSPIEDAQGIALGVLLCGVGIHILTTVGLITGQTAGVAVILSYLSGWSFGVVFFLINLPFYALAYGKLGLEFTIKSLVSVGLLSLVTDFLPLGFTIEHLHPALGAVIFGATVGMGLLAMFRHKSSLGGLGVVAFWVQEKTGFRAGYVQLMTDAVIFTAAALLFPLSVVGWSLLGALVLNLVITFNHNRKRYIAN</sequence>
<keyword evidence="4 6" id="KW-1133">Transmembrane helix</keyword>
<dbReference type="InterPro" id="IPR051461">
    <property type="entry name" value="UPF0750_membrane"/>
</dbReference>
<dbReference type="OrthoDB" id="3296441at2"/>
<dbReference type="Proteomes" id="UP000051295">
    <property type="component" value="Unassembled WGS sequence"/>
</dbReference>
<evidence type="ECO:0000256" key="4">
    <source>
        <dbReference type="ARBA" id="ARBA00022989"/>
    </source>
</evidence>
<dbReference type="Pfam" id="PF02588">
    <property type="entry name" value="YitT_membrane"/>
    <property type="match status" value="1"/>
</dbReference>
<evidence type="ECO:0000313" key="7">
    <source>
        <dbReference type="EMBL" id="KRS11545.1"/>
    </source>
</evidence>
<comment type="caution">
    <text evidence="7">The sequence shown here is derived from an EMBL/GenBank/DDBJ whole genome shotgun (WGS) entry which is preliminary data.</text>
</comment>
<feature type="transmembrane region" description="Helical" evidence="6">
    <location>
        <begin position="82"/>
        <end position="100"/>
    </location>
</feature>
<evidence type="ECO:0000256" key="3">
    <source>
        <dbReference type="ARBA" id="ARBA00022692"/>
    </source>
</evidence>
<gene>
    <name evidence="7" type="ORF">XM53_15880</name>
</gene>
<proteinExistence type="predicted"/>
<dbReference type="PATRIC" id="fig|1641875.4.peg.990"/>
<dbReference type="AlphaFoldDB" id="A0A0T5NRG8"/>
<keyword evidence="3 6" id="KW-0812">Transmembrane</keyword>
<dbReference type="RefSeq" id="WP_057795299.1">
    <property type="nucleotide sequence ID" value="NZ_LAXJ01000019.1"/>
</dbReference>
<evidence type="ECO:0000256" key="1">
    <source>
        <dbReference type="ARBA" id="ARBA00004651"/>
    </source>
</evidence>
<feature type="transmembrane region" description="Helical" evidence="6">
    <location>
        <begin position="163"/>
        <end position="192"/>
    </location>
</feature>
<dbReference type="PANTHER" id="PTHR33545">
    <property type="entry name" value="UPF0750 MEMBRANE PROTEIN YITT-RELATED"/>
    <property type="match status" value="1"/>
</dbReference>
<protein>
    <recommendedName>
        <fullName evidence="9">YitT family protein</fullName>
    </recommendedName>
</protein>
<keyword evidence="5 6" id="KW-0472">Membrane</keyword>
<dbReference type="EMBL" id="LAXJ01000019">
    <property type="protein sequence ID" value="KRS11545.1"/>
    <property type="molecule type" value="Genomic_DNA"/>
</dbReference>
<reference evidence="7 8" key="1">
    <citation type="submission" date="2015-04" db="EMBL/GenBank/DDBJ databases">
        <title>The draft genome sequence of Roseovarius sp.R12b.</title>
        <authorList>
            <person name="Li G."/>
            <person name="Lai Q."/>
            <person name="Shao Z."/>
            <person name="Yan P."/>
        </authorList>
    </citation>
    <scope>NUCLEOTIDE SEQUENCE [LARGE SCALE GENOMIC DNA]</scope>
    <source>
        <strain evidence="7 8">R12B</strain>
    </source>
</reference>
<organism evidence="7 8">
    <name type="scientific">Roseovarius atlanticus</name>
    <dbReference type="NCBI Taxonomy" id="1641875"/>
    <lineage>
        <taxon>Bacteria</taxon>
        <taxon>Pseudomonadati</taxon>
        <taxon>Pseudomonadota</taxon>
        <taxon>Alphaproteobacteria</taxon>
        <taxon>Rhodobacterales</taxon>
        <taxon>Roseobacteraceae</taxon>
        <taxon>Roseovarius</taxon>
    </lineage>
</organism>
<evidence type="ECO:0000256" key="5">
    <source>
        <dbReference type="ARBA" id="ARBA00023136"/>
    </source>
</evidence>
<evidence type="ECO:0000256" key="6">
    <source>
        <dbReference type="SAM" id="Phobius"/>
    </source>
</evidence>
<feature type="transmembrane region" description="Helical" evidence="6">
    <location>
        <begin position="112"/>
        <end position="130"/>
    </location>
</feature>
<keyword evidence="8" id="KW-1185">Reference proteome</keyword>
<dbReference type="GO" id="GO:0005886">
    <property type="term" value="C:plasma membrane"/>
    <property type="evidence" value="ECO:0007669"/>
    <property type="project" value="UniProtKB-SubCell"/>
</dbReference>
<feature type="transmembrane region" description="Helical" evidence="6">
    <location>
        <begin position="20"/>
        <end position="40"/>
    </location>
</feature>
<evidence type="ECO:0008006" key="9">
    <source>
        <dbReference type="Google" id="ProtNLM"/>
    </source>
</evidence>
<dbReference type="PANTHER" id="PTHR33545:SF5">
    <property type="entry name" value="UPF0750 MEMBRANE PROTEIN YITT"/>
    <property type="match status" value="1"/>
</dbReference>
<feature type="transmembrane region" description="Helical" evidence="6">
    <location>
        <begin position="47"/>
        <end position="70"/>
    </location>
</feature>
<comment type="subcellular location">
    <subcellularLocation>
        <location evidence="1">Cell membrane</location>
        <topology evidence="1">Multi-pass membrane protein</topology>
    </subcellularLocation>
</comment>
<accession>A0A0T5NRG8</accession>
<dbReference type="InterPro" id="IPR003740">
    <property type="entry name" value="YitT"/>
</dbReference>
<evidence type="ECO:0000256" key="2">
    <source>
        <dbReference type="ARBA" id="ARBA00022475"/>
    </source>
</evidence>
<evidence type="ECO:0000313" key="8">
    <source>
        <dbReference type="Proteomes" id="UP000051295"/>
    </source>
</evidence>